<dbReference type="Proteomes" id="UP000789405">
    <property type="component" value="Unassembled WGS sequence"/>
</dbReference>
<protein>
    <submittedName>
        <fullName evidence="1">17764_t:CDS:1</fullName>
    </submittedName>
</protein>
<evidence type="ECO:0000313" key="1">
    <source>
        <dbReference type="EMBL" id="CAG8548499.1"/>
    </source>
</evidence>
<dbReference type="EMBL" id="CAJVPY010002101">
    <property type="protein sequence ID" value="CAG8548499.1"/>
    <property type="molecule type" value="Genomic_DNA"/>
</dbReference>
<keyword evidence="2" id="KW-1185">Reference proteome</keyword>
<sequence>MSSGYEDCKCGKPRTDNKWCQSCSSDYFKKQFGKWTSGNKAVDKFIQDTQLNAKSSDQVLELVSFEKEIFDVEHLAVGGYGTVYKAKWMSGPIKYYDVSTQRLCRSGKSGGTDIILKGLKDSKNVNEEFFEEVFNLIIVNRGRPDIYENITPKIIIDLINSCWNENPKDRPKAIDLRNKLSKYKETWTEIDENQNFEILPTEAPLNYKISEQASYISRLLPTYQINQ</sequence>
<dbReference type="Gene3D" id="1.10.510.10">
    <property type="entry name" value="Transferase(Phosphotransferase) domain 1"/>
    <property type="match status" value="1"/>
</dbReference>
<dbReference type="AlphaFoldDB" id="A0A9N9AYP9"/>
<name>A0A9N9AYP9_9GLOM</name>
<dbReference type="SUPFAM" id="SSF56112">
    <property type="entry name" value="Protein kinase-like (PK-like)"/>
    <property type="match status" value="1"/>
</dbReference>
<reference evidence="1" key="1">
    <citation type="submission" date="2021-06" db="EMBL/GenBank/DDBJ databases">
        <authorList>
            <person name="Kallberg Y."/>
            <person name="Tangrot J."/>
            <person name="Rosling A."/>
        </authorList>
    </citation>
    <scope>NUCLEOTIDE SEQUENCE</scope>
    <source>
        <strain evidence="1">MA453B</strain>
    </source>
</reference>
<dbReference type="OrthoDB" id="2414060at2759"/>
<proteinExistence type="predicted"/>
<comment type="caution">
    <text evidence="1">The sequence shown here is derived from an EMBL/GenBank/DDBJ whole genome shotgun (WGS) entry which is preliminary data.</text>
</comment>
<evidence type="ECO:0000313" key="2">
    <source>
        <dbReference type="Proteomes" id="UP000789405"/>
    </source>
</evidence>
<gene>
    <name evidence="1" type="ORF">DERYTH_LOCUS5151</name>
</gene>
<dbReference type="InterPro" id="IPR011009">
    <property type="entry name" value="Kinase-like_dom_sf"/>
</dbReference>
<accession>A0A9N9AYP9</accession>
<organism evidence="1 2">
    <name type="scientific">Dentiscutata erythropus</name>
    <dbReference type="NCBI Taxonomy" id="1348616"/>
    <lineage>
        <taxon>Eukaryota</taxon>
        <taxon>Fungi</taxon>
        <taxon>Fungi incertae sedis</taxon>
        <taxon>Mucoromycota</taxon>
        <taxon>Glomeromycotina</taxon>
        <taxon>Glomeromycetes</taxon>
        <taxon>Diversisporales</taxon>
        <taxon>Gigasporaceae</taxon>
        <taxon>Dentiscutata</taxon>
    </lineage>
</organism>